<accession>A0ABR7CND3</accession>
<gene>
    <name evidence="2" type="ORF">H8S08_09140</name>
</gene>
<sequence length="133" mass="14373">MTDSEKASVSSVSAGAPAPARQEKASSTLYPKALKSLEKRIRGYLLKEVKTTYEYDGDGNKRIKNETITRKQVAPDLAAITFALSNLDPQRWCAKSAADTGSPPDNDTADDDRPDLSGLSEQALREISGLSEL</sequence>
<keyword evidence="3" id="KW-1185">Reference proteome</keyword>
<dbReference type="Proteomes" id="UP000636891">
    <property type="component" value="Unassembled WGS sequence"/>
</dbReference>
<comment type="caution">
    <text evidence="2">The sequence shown here is derived from an EMBL/GenBank/DDBJ whole genome shotgun (WGS) entry which is preliminary data.</text>
</comment>
<reference evidence="2 3" key="1">
    <citation type="submission" date="2020-08" db="EMBL/GenBank/DDBJ databases">
        <title>Genome public.</title>
        <authorList>
            <person name="Liu C."/>
            <person name="Sun Q."/>
        </authorList>
    </citation>
    <scope>NUCLEOTIDE SEQUENCE [LARGE SCALE GENOMIC DNA]</scope>
    <source>
        <strain evidence="2 3">New-7</strain>
    </source>
</reference>
<evidence type="ECO:0000256" key="1">
    <source>
        <dbReference type="SAM" id="MobiDB-lite"/>
    </source>
</evidence>
<organism evidence="2 3">
    <name type="scientific">Alistipes hominis</name>
    <dbReference type="NCBI Taxonomy" id="2763015"/>
    <lineage>
        <taxon>Bacteria</taxon>
        <taxon>Pseudomonadati</taxon>
        <taxon>Bacteroidota</taxon>
        <taxon>Bacteroidia</taxon>
        <taxon>Bacteroidales</taxon>
        <taxon>Rikenellaceae</taxon>
        <taxon>Alistipes</taxon>
    </lineage>
</organism>
<evidence type="ECO:0000313" key="3">
    <source>
        <dbReference type="Proteomes" id="UP000636891"/>
    </source>
</evidence>
<feature type="compositionally biased region" description="Low complexity" evidence="1">
    <location>
        <begin position="7"/>
        <end position="20"/>
    </location>
</feature>
<feature type="region of interest" description="Disordered" evidence="1">
    <location>
        <begin position="1"/>
        <end position="31"/>
    </location>
</feature>
<proteinExistence type="predicted"/>
<evidence type="ECO:0000313" key="2">
    <source>
        <dbReference type="EMBL" id="MBC5617176.1"/>
    </source>
</evidence>
<name>A0ABR7CND3_9BACT</name>
<feature type="region of interest" description="Disordered" evidence="1">
    <location>
        <begin position="94"/>
        <end position="122"/>
    </location>
</feature>
<dbReference type="EMBL" id="JACOOK010000004">
    <property type="protein sequence ID" value="MBC5617176.1"/>
    <property type="molecule type" value="Genomic_DNA"/>
</dbReference>
<protein>
    <submittedName>
        <fullName evidence="2">Uncharacterized protein</fullName>
    </submittedName>
</protein>
<dbReference type="RefSeq" id="WP_147387405.1">
    <property type="nucleotide sequence ID" value="NZ_JACOOK010000004.1"/>
</dbReference>